<evidence type="ECO:0000256" key="1">
    <source>
        <dbReference type="SAM" id="Phobius"/>
    </source>
</evidence>
<evidence type="ECO:0000313" key="2">
    <source>
        <dbReference type="EMBL" id="SDC95998.1"/>
    </source>
</evidence>
<name>A0A1G6QUF0_9BACI</name>
<evidence type="ECO:0000313" key="3">
    <source>
        <dbReference type="Proteomes" id="UP000198666"/>
    </source>
</evidence>
<proteinExistence type="predicted"/>
<accession>A0A1G6QUF0</accession>
<protein>
    <submittedName>
        <fullName evidence="2">Uncharacterized protein</fullName>
    </submittedName>
</protein>
<gene>
    <name evidence="2" type="ORF">SAMN05421663_105228</name>
</gene>
<keyword evidence="1" id="KW-0812">Transmembrane</keyword>
<organism evidence="2 3">
    <name type="scientific">Terribacillus halophilus</name>
    <dbReference type="NCBI Taxonomy" id="361279"/>
    <lineage>
        <taxon>Bacteria</taxon>
        <taxon>Bacillati</taxon>
        <taxon>Bacillota</taxon>
        <taxon>Bacilli</taxon>
        <taxon>Bacillales</taxon>
        <taxon>Bacillaceae</taxon>
        <taxon>Terribacillus</taxon>
    </lineage>
</organism>
<dbReference type="Proteomes" id="UP000198666">
    <property type="component" value="Unassembled WGS sequence"/>
</dbReference>
<keyword evidence="1" id="KW-0472">Membrane</keyword>
<reference evidence="3" key="1">
    <citation type="submission" date="2016-10" db="EMBL/GenBank/DDBJ databases">
        <authorList>
            <person name="Varghese N."/>
            <person name="Submissions S."/>
        </authorList>
    </citation>
    <scope>NUCLEOTIDE SEQUENCE [LARGE SCALE GENOMIC DNA]</scope>
    <source>
        <strain evidence="3">DSM 21620</strain>
    </source>
</reference>
<dbReference type="STRING" id="361279.SAMN05421663_105228"/>
<keyword evidence="3" id="KW-1185">Reference proteome</keyword>
<dbReference type="EMBL" id="FMZB01000005">
    <property type="protein sequence ID" value="SDC95998.1"/>
    <property type="molecule type" value="Genomic_DNA"/>
</dbReference>
<sequence length="38" mass="4176">MKKNENNFFVGLLYGTGLSIPLWVTFFAVVKGISEAIA</sequence>
<feature type="transmembrane region" description="Helical" evidence="1">
    <location>
        <begin position="12"/>
        <end position="30"/>
    </location>
</feature>
<dbReference type="AlphaFoldDB" id="A0A1G6QUF0"/>
<keyword evidence="1" id="KW-1133">Transmembrane helix</keyword>